<evidence type="ECO:0000256" key="7">
    <source>
        <dbReference type="ARBA" id="ARBA00022676"/>
    </source>
</evidence>
<keyword evidence="8 12" id="KW-0808">Transferase</keyword>
<dbReference type="GO" id="GO:0004134">
    <property type="term" value="F:4-alpha-glucanotransferase activity"/>
    <property type="evidence" value="ECO:0007669"/>
    <property type="project" value="UniProtKB-EC"/>
</dbReference>
<evidence type="ECO:0000256" key="2">
    <source>
        <dbReference type="ARBA" id="ARBA00004496"/>
    </source>
</evidence>
<evidence type="ECO:0000256" key="8">
    <source>
        <dbReference type="ARBA" id="ARBA00022679"/>
    </source>
</evidence>
<dbReference type="EMBL" id="CP002868">
    <property type="protein sequence ID" value="AEJ20712.1"/>
    <property type="molecule type" value="Genomic_DNA"/>
</dbReference>
<accession>F8EY51</accession>
<protein>
    <recommendedName>
        <fullName evidence="5">4-alpha-glucanotransferase</fullName>
        <ecNumber evidence="4">2.4.1.25</ecNumber>
    </recommendedName>
    <alternativeName>
        <fullName evidence="10">Amylomaltase</fullName>
    </alternativeName>
    <alternativeName>
        <fullName evidence="11">Disproportionating enzyme</fullName>
    </alternativeName>
</protein>
<dbReference type="HOGENOM" id="CLU_014132_2_1_12"/>
<evidence type="ECO:0000313" key="13">
    <source>
        <dbReference type="Proteomes" id="UP000000503"/>
    </source>
</evidence>
<dbReference type="InterPro" id="IPR017853">
    <property type="entry name" value="GH"/>
</dbReference>
<dbReference type="GO" id="GO:0005737">
    <property type="term" value="C:cytoplasm"/>
    <property type="evidence" value="ECO:0007669"/>
    <property type="project" value="UniProtKB-SubCell"/>
</dbReference>
<keyword evidence="13" id="KW-1185">Reference proteome</keyword>
<keyword evidence="9" id="KW-0119">Carbohydrate metabolism</keyword>
<evidence type="ECO:0000256" key="9">
    <source>
        <dbReference type="ARBA" id="ARBA00023277"/>
    </source>
</evidence>
<dbReference type="Pfam" id="PF02446">
    <property type="entry name" value="Glyco_hydro_77"/>
    <property type="match status" value="1"/>
</dbReference>
<evidence type="ECO:0000256" key="3">
    <source>
        <dbReference type="ARBA" id="ARBA00005684"/>
    </source>
</evidence>
<dbReference type="eggNOG" id="COG1640">
    <property type="taxonomic scope" value="Bacteria"/>
</dbReference>
<gene>
    <name evidence="12" type="ordered locus">Spica_2614</name>
</gene>
<evidence type="ECO:0000256" key="10">
    <source>
        <dbReference type="ARBA" id="ARBA00031423"/>
    </source>
</evidence>
<comment type="catalytic activity">
    <reaction evidence="1">
        <text>Transfers a segment of a (1-&gt;4)-alpha-D-glucan to a new position in an acceptor, which may be glucose or a (1-&gt;4)-alpha-D-glucan.</text>
        <dbReference type="EC" id="2.4.1.25"/>
    </reaction>
</comment>
<dbReference type="AlphaFoldDB" id="F8EY51"/>
<dbReference type="SUPFAM" id="SSF51445">
    <property type="entry name" value="(Trans)glycosidases"/>
    <property type="match status" value="1"/>
</dbReference>
<dbReference type="Proteomes" id="UP000000503">
    <property type="component" value="Chromosome"/>
</dbReference>
<reference evidence="13" key="1">
    <citation type="journal article" date="2013" name="Stand. Genomic Sci.">
        <title>Genome sequence of the thermophilic fresh-water bacterium Spirochaeta caldaria type strain (H1(T)), reclassification of Spirochaeta caldaria, Spirochaeta stenostrepta, and Spirochaeta zuelzerae in the genus Treponema as Treponema caldaria comb. nov., Treponema stenostrepta comb. nov., and Treponema zuelzerae comb. nov., and emendation of the genus Treponema.</title>
        <authorList>
            <person name="Abt B."/>
            <person name="Goker M."/>
            <person name="Scheuner C."/>
            <person name="Han C."/>
            <person name="Lu M."/>
            <person name="Misra M."/>
            <person name="Lapidus A."/>
            <person name="Nolan M."/>
            <person name="Lucas S."/>
            <person name="Hammon N."/>
            <person name="Deshpande S."/>
            <person name="Cheng J.F."/>
            <person name="Tapia R."/>
            <person name="Goodwin L.A."/>
            <person name="Pitluck S."/>
            <person name="Liolios K."/>
            <person name="Pagani I."/>
            <person name="Ivanova N."/>
            <person name="Mavromatis K."/>
            <person name="Mikhailova N."/>
            <person name="Huntemann M."/>
            <person name="Pati A."/>
            <person name="Chen A."/>
            <person name="Palaniappan K."/>
            <person name="Land M."/>
            <person name="Hauser L."/>
            <person name="Jeffries C.D."/>
            <person name="Rohde M."/>
            <person name="Spring S."/>
            <person name="Gronow S."/>
            <person name="Detter J.C."/>
            <person name="Bristow J."/>
            <person name="Eisen J.A."/>
            <person name="Markowitz V."/>
            <person name="Hugenholtz P."/>
            <person name="Kyrpides N.C."/>
            <person name="Woyke T."/>
            <person name="Klenk H.P."/>
        </authorList>
    </citation>
    <scope>NUCLEOTIDE SEQUENCE</scope>
    <source>
        <strain evidence="13">ATCC 51460 / DSM 7334 / H1</strain>
    </source>
</reference>
<evidence type="ECO:0000256" key="1">
    <source>
        <dbReference type="ARBA" id="ARBA00000439"/>
    </source>
</evidence>
<dbReference type="Gene3D" id="3.20.20.80">
    <property type="entry name" value="Glycosidases"/>
    <property type="match status" value="2"/>
</dbReference>
<dbReference type="RefSeq" id="WP_013969990.1">
    <property type="nucleotide sequence ID" value="NC_015732.1"/>
</dbReference>
<name>F8EY51_GRAC1</name>
<dbReference type="STRING" id="744872.Spica_2614"/>
<proteinExistence type="inferred from homology"/>
<dbReference type="InterPro" id="IPR003385">
    <property type="entry name" value="Glyco_hydro_77"/>
</dbReference>
<dbReference type="KEGG" id="scd:Spica_2614"/>
<comment type="similarity">
    <text evidence="3">Belongs to the disproportionating enzyme family.</text>
</comment>
<dbReference type="EC" id="2.4.1.25" evidence="4"/>
<sequence length="658" mass="76786">MHLSNQTKRLTGVAVPLGALKTQHSIGVGEFPDLVELAHLCKSCGIGLIQLLPVNDSGFQSSPYSALTAFALHPLYLRISDMEEASGFEKKLQELKARFENLPRFAYGPLQDAKLALLREIFQKNKKKIFANAEPGKKLHTWIQQNPWIIDYAVYRRLKDVHHGAHWNAWNYYKEVKDKLIQELWDNSEYKEEHLFWVWIQAALDHQFTKAAQTIRDMGIILKGDIPILMNEDSADVWAHSELFYRDLSAGAPPEPLNPLGQNWQFPIYNWDALEKSGFAWWIHRLRLASRYYSAFRIDHVLGFFRIWATSRKNMSAALGHFVPSVPITTEELSNLGFDDSRIRWLVQPHIPTHELFEAMQGDPTTEAAVRKACAKALTRIGNEELWLFNNAISGEIDIQALDIHHSLKEYLLRAWRNRVLIPQEDKTYYPSWTYWDTRAFPTLSESERRNLESLIQQKRLESEQLWEDQGRKLLSTFLHATDMIPCAEDLGTIPECVPRVLQELGILSLKIVRWTRRWGEWGEPYIPFTEYPELSVCTPAVHDTSTVRQWWETEADREQFRQFINVPYINDRYTPETAELLFSHIMQTRSRFCIFQIQDLLHLSLQWYAEDPEDERINVPGSVNDFNWTYRLPSTLETIQKDETFIAACKRLTSNRR</sequence>
<evidence type="ECO:0000256" key="4">
    <source>
        <dbReference type="ARBA" id="ARBA00012560"/>
    </source>
</evidence>
<dbReference type="PANTHER" id="PTHR32518">
    <property type="match status" value="1"/>
</dbReference>
<dbReference type="GO" id="GO:0005975">
    <property type="term" value="P:carbohydrate metabolic process"/>
    <property type="evidence" value="ECO:0007669"/>
    <property type="project" value="InterPro"/>
</dbReference>
<evidence type="ECO:0000256" key="6">
    <source>
        <dbReference type="ARBA" id="ARBA00022490"/>
    </source>
</evidence>
<evidence type="ECO:0000256" key="5">
    <source>
        <dbReference type="ARBA" id="ARBA00020295"/>
    </source>
</evidence>
<keyword evidence="6" id="KW-0963">Cytoplasm</keyword>
<dbReference type="PANTHER" id="PTHR32518:SF3">
    <property type="entry name" value="4-ALPHA-GLUCANOTRANSFERASE"/>
    <property type="match status" value="1"/>
</dbReference>
<keyword evidence="7 12" id="KW-0328">Glycosyltransferase</keyword>
<organism evidence="12 13">
    <name type="scientific">Gracilinema caldarium (strain ATCC 51460 / DSM 7334 / H1)</name>
    <name type="common">Treponema caldarium</name>
    <dbReference type="NCBI Taxonomy" id="744872"/>
    <lineage>
        <taxon>Bacteria</taxon>
        <taxon>Pseudomonadati</taxon>
        <taxon>Spirochaetota</taxon>
        <taxon>Spirochaetia</taxon>
        <taxon>Spirochaetales</taxon>
        <taxon>Breznakiellaceae</taxon>
        <taxon>Gracilinema</taxon>
    </lineage>
</organism>
<evidence type="ECO:0000313" key="12">
    <source>
        <dbReference type="EMBL" id="AEJ20712.1"/>
    </source>
</evidence>
<comment type="subcellular location">
    <subcellularLocation>
        <location evidence="2">Cytoplasm</location>
    </subcellularLocation>
</comment>
<evidence type="ECO:0000256" key="11">
    <source>
        <dbReference type="ARBA" id="ARBA00031501"/>
    </source>
</evidence>
<dbReference type="OrthoDB" id="9811841at2"/>